<comment type="catalytic activity">
    <reaction evidence="13">
        <text>(E)-coniferol + NADP(+) = (E)-coniferaldehyde + NADPH + H(+)</text>
        <dbReference type="Rhea" id="RHEA:22444"/>
        <dbReference type="ChEBI" id="CHEBI:15378"/>
        <dbReference type="ChEBI" id="CHEBI:16547"/>
        <dbReference type="ChEBI" id="CHEBI:17745"/>
        <dbReference type="ChEBI" id="CHEBI:57783"/>
        <dbReference type="ChEBI" id="CHEBI:58349"/>
        <dbReference type="EC" id="1.1.1.195"/>
    </reaction>
    <physiologicalReaction direction="right-to-left" evidence="13">
        <dbReference type="Rhea" id="RHEA:22446"/>
    </physiologicalReaction>
</comment>
<gene>
    <name evidence="16" type="ORF">ACMD2_03055</name>
</gene>
<protein>
    <recommendedName>
        <fullName evidence="4">cinnamyl-alcohol dehydrogenase</fullName>
        <ecNumber evidence="4">1.1.1.195</ecNumber>
    </recommendedName>
</protein>
<dbReference type="PANTHER" id="PTHR42683">
    <property type="entry name" value="ALDEHYDE REDUCTASE"/>
    <property type="match status" value="1"/>
</dbReference>
<evidence type="ECO:0000256" key="1">
    <source>
        <dbReference type="ARBA" id="ARBA00001947"/>
    </source>
</evidence>
<sequence>MNQPGKSLGVIGLGGLGHMAVKFGKAFGLKVTVLSTSESKREEAIKVLKVDEFVVSSDKQQMESLTKSLDFIVDTAFGDHPFDPYLSLLKIDGVMVLVGFPNEIRISPLSLNSGARSLAGSVAGGTKGTQEMIDFCAANKVYPEIELINIDYINEALDRLTKNDVKYRFVIDIAKSLE</sequence>
<evidence type="ECO:0000256" key="13">
    <source>
        <dbReference type="ARBA" id="ARBA00049311"/>
    </source>
</evidence>
<evidence type="ECO:0000256" key="5">
    <source>
        <dbReference type="ARBA" id="ARBA00022723"/>
    </source>
</evidence>
<evidence type="ECO:0000259" key="15">
    <source>
        <dbReference type="Pfam" id="PF00107"/>
    </source>
</evidence>
<comment type="catalytic activity">
    <reaction evidence="11">
        <text>(E)-sinapyl alcohol + NADP(+) = (E)-sinapaldehyde + NADPH + H(+)</text>
        <dbReference type="Rhea" id="RHEA:45704"/>
        <dbReference type="ChEBI" id="CHEBI:15378"/>
        <dbReference type="ChEBI" id="CHEBI:27949"/>
        <dbReference type="ChEBI" id="CHEBI:57783"/>
        <dbReference type="ChEBI" id="CHEBI:58349"/>
        <dbReference type="ChEBI" id="CHEBI:64557"/>
        <dbReference type="EC" id="1.1.1.195"/>
    </reaction>
    <physiologicalReaction direction="right-to-left" evidence="11">
        <dbReference type="Rhea" id="RHEA:45706"/>
    </physiologicalReaction>
</comment>
<comment type="catalytic activity">
    <reaction evidence="10">
        <text>(E)-4-coumaroyl alcohol + NADP(+) = (E)-4-coumaraldehyde + NADPH + H(+)</text>
        <dbReference type="Rhea" id="RHEA:45724"/>
        <dbReference type="ChEBI" id="CHEBI:15378"/>
        <dbReference type="ChEBI" id="CHEBI:28353"/>
        <dbReference type="ChEBI" id="CHEBI:57783"/>
        <dbReference type="ChEBI" id="CHEBI:58349"/>
        <dbReference type="ChEBI" id="CHEBI:64555"/>
        <dbReference type="EC" id="1.1.1.195"/>
    </reaction>
    <physiologicalReaction direction="right-to-left" evidence="10">
        <dbReference type="Rhea" id="RHEA:45726"/>
    </physiologicalReaction>
</comment>
<evidence type="ECO:0000256" key="6">
    <source>
        <dbReference type="ARBA" id="ARBA00022733"/>
    </source>
</evidence>
<comment type="subunit">
    <text evidence="3">Homodimer.</text>
</comment>
<evidence type="ECO:0000256" key="9">
    <source>
        <dbReference type="ARBA" id="ARBA00023002"/>
    </source>
</evidence>
<comment type="caution">
    <text evidence="16">The sequence shown here is derived from an EMBL/GenBank/DDBJ whole genome shotgun (WGS) entry which is preliminary data.</text>
</comment>
<keyword evidence="6" id="KW-0438">Lignin biosynthesis</keyword>
<dbReference type="FunFam" id="3.40.50.720:FF:000022">
    <property type="entry name" value="Cinnamyl alcohol dehydrogenase"/>
    <property type="match status" value="1"/>
</dbReference>
<evidence type="ECO:0000313" key="16">
    <source>
        <dbReference type="EMBL" id="OAY76898.1"/>
    </source>
</evidence>
<dbReference type="InterPro" id="IPR047109">
    <property type="entry name" value="CAD-like"/>
</dbReference>
<feature type="domain" description="Alcohol dehydrogenase-like C-terminal" evidence="15">
    <location>
        <begin position="15"/>
        <end position="137"/>
    </location>
</feature>
<reference evidence="16 17" key="1">
    <citation type="journal article" date="2016" name="DNA Res.">
        <title>The draft genome of MD-2 pineapple using hybrid error correction of long reads.</title>
        <authorList>
            <person name="Redwan R.M."/>
            <person name="Saidin A."/>
            <person name="Kumar S.V."/>
        </authorList>
    </citation>
    <scope>NUCLEOTIDE SEQUENCE [LARGE SCALE GENOMIC DNA]</scope>
    <source>
        <strain evidence="17">cv. MD2</strain>
        <tissue evidence="16">Leaf</tissue>
    </source>
</reference>
<evidence type="ECO:0000256" key="7">
    <source>
        <dbReference type="ARBA" id="ARBA00022833"/>
    </source>
</evidence>
<evidence type="ECO:0000256" key="4">
    <source>
        <dbReference type="ARBA" id="ARBA00013171"/>
    </source>
</evidence>
<dbReference type="SUPFAM" id="SSF51735">
    <property type="entry name" value="NAD(P)-binding Rossmann-fold domains"/>
    <property type="match status" value="1"/>
</dbReference>
<evidence type="ECO:0000256" key="2">
    <source>
        <dbReference type="ARBA" id="ARBA00004928"/>
    </source>
</evidence>
<accession>A0A199VIR4</accession>
<dbReference type="GO" id="GO:0009809">
    <property type="term" value="P:lignin biosynthetic process"/>
    <property type="evidence" value="ECO:0007669"/>
    <property type="project" value="UniProtKB-KW"/>
</dbReference>
<dbReference type="InterPro" id="IPR013149">
    <property type="entry name" value="ADH-like_C"/>
</dbReference>
<dbReference type="GO" id="GO:0045551">
    <property type="term" value="F:cinnamyl-alcohol dehydrogenase activity"/>
    <property type="evidence" value="ECO:0007669"/>
    <property type="project" value="UniProtKB-EC"/>
</dbReference>
<dbReference type="Gene3D" id="3.40.50.720">
    <property type="entry name" value="NAD(P)-binding Rossmann-like Domain"/>
    <property type="match status" value="1"/>
</dbReference>
<keyword evidence="9" id="KW-0560">Oxidoreductase</keyword>
<proteinExistence type="predicted"/>
<comment type="pathway">
    <text evidence="2">Aromatic compound metabolism; phenylpropanoid biosynthesis.</text>
</comment>
<comment type="catalytic activity">
    <reaction evidence="14">
        <text>(E)-cinnamyl alcohol + NADP(+) = (E)-cinnamaldehyde + NADPH + H(+)</text>
        <dbReference type="Rhea" id="RHEA:10392"/>
        <dbReference type="ChEBI" id="CHEBI:15378"/>
        <dbReference type="ChEBI" id="CHEBI:16731"/>
        <dbReference type="ChEBI" id="CHEBI:33227"/>
        <dbReference type="ChEBI" id="CHEBI:57783"/>
        <dbReference type="ChEBI" id="CHEBI:58349"/>
        <dbReference type="EC" id="1.1.1.195"/>
    </reaction>
    <physiologicalReaction direction="right-to-left" evidence="14">
        <dbReference type="Rhea" id="RHEA:10394"/>
    </physiologicalReaction>
</comment>
<keyword evidence="7" id="KW-0862">Zinc</keyword>
<evidence type="ECO:0000256" key="14">
    <source>
        <dbReference type="ARBA" id="ARBA00049332"/>
    </source>
</evidence>
<keyword evidence="8" id="KW-0521">NADP</keyword>
<evidence type="ECO:0000256" key="11">
    <source>
        <dbReference type="ARBA" id="ARBA00048379"/>
    </source>
</evidence>
<dbReference type="InterPro" id="IPR036291">
    <property type="entry name" value="NAD(P)-bd_dom_sf"/>
</dbReference>
<evidence type="ECO:0000313" key="17">
    <source>
        <dbReference type="Proteomes" id="UP000092600"/>
    </source>
</evidence>
<name>A0A199VIR4_ANACO</name>
<dbReference type="AlphaFoldDB" id="A0A199VIR4"/>
<dbReference type="EMBL" id="LSRQ01001666">
    <property type="protein sequence ID" value="OAY76898.1"/>
    <property type="molecule type" value="Genomic_DNA"/>
</dbReference>
<dbReference type="EC" id="1.1.1.195" evidence="4"/>
<evidence type="ECO:0000256" key="8">
    <source>
        <dbReference type="ARBA" id="ARBA00022857"/>
    </source>
</evidence>
<comment type="catalytic activity">
    <reaction evidence="12">
        <text>(E)-caffeyl alcohol + NADP(+) = (E)-caffeyl aldehyde + NADPH + H(+)</text>
        <dbReference type="Rhea" id="RHEA:45728"/>
        <dbReference type="ChEBI" id="CHEBI:15378"/>
        <dbReference type="ChEBI" id="CHEBI:28323"/>
        <dbReference type="ChEBI" id="CHEBI:31334"/>
        <dbReference type="ChEBI" id="CHEBI:57783"/>
        <dbReference type="ChEBI" id="CHEBI:58349"/>
    </reaction>
    <physiologicalReaction direction="right-to-left" evidence="12">
        <dbReference type="Rhea" id="RHEA:45730"/>
    </physiologicalReaction>
</comment>
<comment type="cofactor">
    <cofactor evidence="1">
        <name>Zn(2+)</name>
        <dbReference type="ChEBI" id="CHEBI:29105"/>
    </cofactor>
</comment>
<keyword evidence="5" id="KW-0479">Metal-binding</keyword>
<dbReference type="FunFam" id="3.90.180.10:FF:000100">
    <property type="entry name" value="Putative cinnamyl alcohol dehydrogenase 6"/>
    <property type="match status" value="1"/>
</dbReference>
<dbReference type="Gene3D" id="3.90.180.10">
    <property type="entry name" value="Medium-chain alcohol dehydrogenases, catalytic domain"/>
    <property type="match status" value="1"/>
</dbReference>
<organism evidence="16 17">
    <name type="scientific">Ananas comosus</name>
    <name type="common">Pineapple</name>
    <name type="synonym">Ananas ananas</name>
    <dbReference type="NCBI Taxonomy" id="4615"/>
    <lineage>
        <taxon>Eukaryota</taxon>
        <taxon>Viridiplantae</taxon>
        <taxon>Streptophyta</taxon>
        <taxon>Embryophyta</taxon>
        <taxon>Tracheophyta</taxon>
        <taxon>Spermatophyta</taxon>
        <taxon>Magnoliopsida</taxon>
        <taxon>Liliopsida</taxon>
        <taxon>Poales</taxon>
        <taxon>Bromeliaceae</taxon>
        <taxon>Bromelioideae</taxon>
        <taxon>Ananas</taxon>
    </lineage>
</organism>
<evidence type="ECO:0000256" key="3">
    <source>
        <dbReference type="ARBA" id="ARBA00011738"/>
    </source>
</evidence>
<dbReference type="Pfam" id="PF00107">
    <property type="entry name" value="ADH_zinc_N"/>
    <property type="match status" value="1"/>
</dbReference>
<evidence type="ECO:0000256" key="10">
    <source>
        <dbReference type="ARBA" id="ARBA00047329"/>
    </source>
</evidence>
<dbReference type="Proteomes" id="UP000092600">
    <property type="component" value="Unassembled WGS sequence"/>
</dbReference>
<dbReference type="STRING" id="4615.A0A199VIR4"/>
<dbReference type="GO" id="GO:0046872">
    <property type="term" value="F:metal ion binding"/>
    <property type="evidence" value="ECO:0007669"/>
    <property type="project" value="UniProtKB-KW"/>
</dbReference>
<evidence type="ECO:0000256" key="12">
    <source>
        <dbReference type="ARBA" id="ARBA00049226"/>
    </source>
</evidence>